<reference evidence="2 3" key="1">
    <citation type="submission" date="2018-06" db="EMBL/GenBank/DDBJ databases">
        <authorList>
            <consortium name="Pathogen Informatics"/>
            <person name="Doyle S."/>
        </authorList>
    </citation>
    <scope>NUCLEOTIDE SEQUENCE [LARGE SCALE GENOMIC DNA]</scope>
    <source>
        <strain evidence="2 3">NCTC10975</strain>
    </source>
</reference>
<protein>
    <submittedName>
        <fullName evidence="2">Uncharacterized protein</fullName>
    </submittedName>
</protein>
<dbReference type="AlphaFoldDB" id="A0A2X2C978"/>
<keyword evidence="1" id="KW-0472">Membrane</keyword>
<evidence type="ECO:0000313" key="3">
    <source>
        <dbReference type="Proteomes" id="UP000251485"/>
    </source>
</evidence>
<dbReference type="EMBL" id="UAUE01000036">
    <property type="protein sequence ID" value="SPZ03441.1"/>
    <property type="molecule type" value="Genomic_DNA"/>
</dbReference>
<dbReference type="Proteomes" id="UP000251485">
    <property type="component" value="Unassembled WGS sequence"/>
</dbReference>
<keyword evidence="1" id="KW-1133">Transmembrane helix</keyword>
<sequence>MKIKFDFNKLIYVAMNVAIVMSFLLWHYEEYRWLD</sequence>
<name>A0A2X2C978_PROMI</name>
<organism evidence="2 3">
    <name type="scientific">Proteus mirabilis</name>
    <dbReference type="NCBI Taxonomy" id="584"/>
    <lineage>
        <taxon>Bacteria</taxon>
        <taxon>Pseudomonadati</taxon>
        <taxon>Pseudomonadota</taxon>
        <taxon>Gammaproteobacteria</taxon>
        <taxon>Enterobacterales</taxon>
        <taxon>Morganellaceae</taxon>
        <taxon>Proteus</taxon>
    </lineage>
</organism>
<proteinExistence type="predicted"/>
<feature type="transmembrane region" description="Helical" evidence="1">
    <location>
        <begin position="7"/>
        <end position="28"/>
    </location>
</feature>
<evidence type="ECO:0000256" key="1">
    <source>
        <dbReference type="SAM" id="Phobius"/>
    </source>
</evidence>
<accession>A0A2X2C978</accession>
<gene>
    <name evidence="2" type="ORF">NCTC10975_05036</name>
</gene>
<keyword evidence="1" id="KW-0812">Transmembrane</keyword>
<evidence type="ECO:0000313" key="2">
    <source>
        <dbReference type="EMBL" id="SPZ03441.1"/>
    </source>
</evidence>